<dbReference type="InterPro" id="IPR036412">
    <property type="entry name" value="HAD-like_sf"/>
</dbReference>
<protein>
    <submittedName>
        <fullName evidence="1">Putative hydrolase of the HAD superfamily</fullName>
    </submittedName>
</protein>
<keyword evidence="1" id="KW-0378">Hydrolase</keyword>
<gene>
    <name evidence="1" type="ORF">SAMN05421507_101574</name>
</gene>
<dbReference type="EMBL" id="FNIX01000001">
    <property type="protein sequence ID" value="SDN87571.1"/>
    <property type="molecule type" value="Genomic_DNA"/>
</dbReference>
<keyword evidence="2" id="KW-1185">Reference proteome</keyword>
<sequence>MPYQASGGRDQDTGHSKVGTVAKVLKALVLDYGGVLTDPGEDNPAEPPLLTALREVKRHGLKTALLSNADGWWQPPRAFDGLFDVTVLSGEAGLAKSDVGIYLLVARKLGLEPGECVFVDDLAVNIRGAAEAGMVGVHHRSTRSTLEELEILLGMALRE</sequence>
<dbReference type="PANTHER" id="PTHR47829">
    <property type="entry name" value="HYDROLASE, PUTATIVE (AFU_ORTHOLOGUE AFUA_1G12880)-RELATED"/>
    <property type="match status" value="1"/>
</dbReference>
<dbReference type="GO" id="GO:0016787">
    <property type="term" value="F:hydrolase activity"/>
    <property type="evidence" value="ECO:0007669"/>
    <property type="project" value="UniProtKB-KW"/>
</dbReference>
<dbReference type="AlphaFoldDB" id="A0A1H0EZ00"/>
<dbReference type="InterPro" id="IPR006439">
    <property type="entry name" value="HAD-SF_hydro_IA"/>
</dbReference>
<dbReference type="OrthoDB" id="9795007at2"/>
<dbReference type="STRING" id="641025.SAMN05421507_101574"/>
<proteinExistence type="predicted"/>
<dbReference type="PANTHER" id="PTHR47829:SF1">
    <property type="entry name" value="HAD FAMILY PHOSPHATASE"/>
    <property type="match status" value="1"/>
</dbReference>
<dbReference type="InterPro" id="IPR023214">
    <property type="entry name" value="HAD_sf"/>
</dbReference>
<dbReference type="Gene3D" id="3.40.50.1000">
    <property type="entry name" value="HAD superfamily/HAD-like"/>
    <property type="match status" value="1"/>
</dbReference>
<organism evidence="1 2">
    <name type="scientific">Lentzea jiangxiensis</name>
    <dbReference type="NCBI Taxonomy" id="641025"/>
    <lineage>
        <taxon>Bacteria</taxon>
        <taxon>Bacillati</taxon>
        <taxon>Actinomycetota</taxon>
        <taxon>Actinomycetes</taxon>
        <taxon>Pseudonocardiales</taxon>
        <taxon>Pseudonocardiaceae</taxon>
        <taxon>Lentzea</taxon>
    </lineage>
</organism>
<dbReference type="InterPro" id="IPR052898">
    <property type="entry name" value="ACAD10-like"/>
</dbReference>
<name>A0A1H0EZ00_9PSEU</name>
<dbReference type="Pfam" id="PF00702">
    <property type="entry name" value="Hydrolase"/>
    <property type="match status" value="1"/>
</dbReference>
<dbReference type="NCBIfam" id="TIGR01509">
    <property type="entry name" value="HAD-SF-IA-v3"/>
    <property type="match status" value="1"/>
</dbReference>
<evidence type="ECO:0000313" key="1">
    <source>
        <dbReference type="EMBL" id="SDN87571.1"/>
    </source>
</evidence>
<reference evidence="2" key="1">
    <citation type="submission" date="2016-10" db="EMBL/GenBank/DDBJ databases">
        <authorList>
            <person name="Varghese N."/>
            <person name="Submissions S."/>
        </authorList>
    </citation>
    <scope>NUCLEOTIDE SEQUENCE [LARGE SCALE GENOMIC DNA]</scope>
    <source>
        <strain evidence="2">CGMCC 4.6609</strain>
    </source>
</reference>
<evidence type="ECO:0000313" key="2">
    <source>
        <dbReference type="Proteomes" id="UP000199691"/>
    </source>
</evidence>
<dbReference type="Proteomes" id="UP000199691">
    <property type="component" value="Unassembled WGS sequence"/>
</dbReference>
<accession>A0A1H0EZ00</accession>
<dbReference type="SUPFAM" id="SSF56784">
    <property type="entry name" value="HAD-like"/>
    <property type="match status" value="1"/>
</dbReference>